<feature type="transmembrane region" description="Helical" evidence="5">
    <location>
        <begin position="171"/>
        <end position="190"/>
    </location>
</feature>
<dbReference type="OrthoDB" id="2130629at2759"/>
<dbReference type="Pfam" id="PF07690">
    <property type="entry name" value="MFS_1"/>
    <property type="match status" value="1"/>
</dbReference>
<evidence type="ECO:0000256" key="1">
    <source>
        <dbReference type="ARBA" id="ARBA00004141"/>
    </source>
</evidence>
<feature type="transmembrane region" description="Helical" evidence="5">
    <location>
        <begin position="342"/>
        <end position="361"/>
    </location>
</feature>
<feature type="transmembrane region" description="Helical" evidence="5">
    <location>
        <begin position="142"/>
        <end position="159"/>
    </location>
</feature>
<feature type="domain" description="Major facilitator superfamily (MFS) profile" evidence="6">
    <location>
        <begin position="13"/>
        <end position="484"/>
    </location>
</feature>
<name>A0A6A6HLS5_VIRVR</name>
<sequence>PSELPNLAVEIIFILVCSVGQFLFALLIGNVHVNQLVLINSFDIPGSRTPWLVGSFLVANGVSVSICGSLMDLVPPRRFVLASFVRLTIWKLIGALTVSTASRWPMFLTVRVMQGLALGALLSGSISILGRLYKPGLRKTRAFALMACFPPLGFPVGLLQGGALTKHQGRVFGSTAILTGICTVAAFFTIPALRPTRMDDSREISIRDFDVPGAAVLIIANVMILFGVTQGSTNQWAPYTYSVAIVGCMFLCAFYFLERYTSRPLVPPQLWNSKGFTSLIISFALSFGSWLGAWQPFAVQYFLFIRHTSPFQTALYWIPNAIAGIVAVYVIQYTIHRFASQWIFSVGMLACAISPAFFLPLTPKTNYWALAMPGIGLGTFGPDLSFVTASIFITSSVPKSYQGAAGSLLITIENLSGAVFVAVAGAIGTAVNDAQGAHGDDGKGAGWGQGPGTNLKGLKACWWLGLSTSIFAAILTAATVRVRKAEEGDHVAEFREG</sequence>
<dbReference type="GO" id="GO:0022857">
    <property type="term" value="F:transmembrane transporter activity"/>
    <property type="evidence" value="ECO:0007669"/>
    <property type="project" value="InterPro"/>
</dbReference>
<protein>
    <submittedName>
        <fullName evidence="7">Major facilitator superfamily transporter</fullName>
    </submittedName>
</protein>
<feature type="transmembrane region" description="Helical" evidence="5">
    <location>
        <begin position="276"/>
        <end position="294"/>
    </location>
</feature>
<feature type="transmembrane region" description="Helical" evidence="5">
    <location>
        <begin position="314"/>
        <end position="335"/>
    </location>
</feature>
<feature type="transmembrane region" description="Helical" evidence="5">
    <location>
        <begin position="112"/>
        <end position="130"/>
    </location>
</feature>
<dbReference type="EMBL" id="ML991776">
    <property type="protein sequence ID" value="KAF2238420.1"/>
    <property type="molecule type" value="Genomic_DNA"/>
</dbReference>
<evidence type="ECO:0000313" key="8">
    <source>
        <dbReference type="Proteomes" id="UP000800092"/>
    </source>
</evidence>
<dbReference type="InterPro" id="IPR036259">
    <property type="entry name" value="MFS_trans_sf"/>
</dbReference>
<reference evidence="7" key="1">
    <citation type="journal article" date="2020" name="Stud. Mycol.">
        <title>101 Dothideomycetes genomes: a test case for predicting lifestyles and emergence of pathogens.</title>
        <authorList>
            <person name="Haridas S."/>
            <person name="Albert R."/>
            <person name="Binder M."/>
            <person name="Bloem J."/>
            <person name="Labutti K."/>
            <person name="Salamov A."/>
            <person name="Andreopoulos B."/>
            <person name="Baker S."/>
            <person name="Barry K."/>
            <person name="Bills G."/>
            <person name="Bluhm B."/>
            <person name="Cannon C."/>
            <person name="Castanera R."/>
            <person name="Culley D."/>
            <person name="Daum C."/>
            <person name="Ezra D."/>
            <person name="Gonzalez J."/>
            <person name="Henrissat B."/>
            <person name="Kuo A."/>
            <person name="Liang C."/>
            <person name="Lipzen A."/>
            <person name="Lutzoni F."/>
            <person name="Magnuson J."/>
            <person name="Mondo S."/>
            <person name="Nolan M."/>
            <person name="Ohm R."/>
            <person name="Pangilinan J."/>
            <person name="Park H.-J."/>
            <person name="Ramirez L."/>
            <person name="Alfaro M."/>
            <person name="Sun H."/>
            <person name="Tritt A."/>
            <person name="Yoshinaga Y."/>
            <person name="Zwiers L.-H."/>
            <person name="Turgeon B."/>
            <person name="Goodwin S."/>
            <person name="Spatafora J."/>
            <person name="Crous P."/>
            <person name="Grigoriev I."/>
        </authorList>
    </citation>
    <scope>NUCLEOTIDE SEQUENCE</scope>
    <source>
        <strain evidence="7">Tuck. ex Michener</strain>
    </source>
</reference>
<evidence type="ECO:0000259" key="6">
    <source>
        <dbReference type="PROSITE" id="PS50850"/>
    </source>
</evidence>
<dbReference type="PANTHER" id="PTHR42718:SF41">
    <property type="entry name" value="MFS TRANSPORTER OF UNKOWN SPECIFICITY (AFU_ORTHOLOGUE AFUA_5G09940)-RELATED"/>
    <property type="match status" value="1"/>
</dbReference>
<dbReference type="AlphaFoldDB" id="A0A6A6HLS5"/>
<feature type="transmembrane region" description="Helical" evidence="5">
    <location>
        <begin position="49"/>
        <end position="67"/>
    </location>
</feature>
<keyword evidence="2 5" id="KW-0812">Transmembrane</keyword>
<proteinExistence type="predicted"/>
<dbReference type="GO" id="GO:0016020">
    <property type="term" value="C:membrane"/>
    <property type="evidence" value="ECO:0007669"/>
    <property type="project" value="UniProtKB-SubCell"/>
</dbReference>
<dbReference type="InterPro" id="IPR011701">
    <property type="entry name" value="MFS"/>
</dbReference>
<feature type="transmembrane region" description="Helical" evidence="5">
    <location>
        <begin position="462"/>
        <end position="480"/>
    </location>
</feature>
<feature type="non-terminal residue" evidence="7">
    <location>
        <position position="1"/>
    </location>
</feature>
<keyword evidence="4 5" id="KW-0472">Membrane</keyword>
<evidence type="ECO:0000256" key="2">
    <source>
        <dbReference type="ARBA" id="ARBA00022692"/>
    </source>
</evidence>
<organism evidence="7 8">
    <name type="scientific">Viridothelium virens</name>
    <name type="common">Speckled blister lichen</name>
    <name type="synonym">Trypethelium virens</name>
    <dbReference type="NCBI Taxonomy" id="1048519"/>
    <lineage>
        <taxon>Eukaryota</taxon>
        <taxon>Fungi</taxon>
        <taxon>Dikarya</taxon>
        <taxon>Ascomycota</taxon>
        <taxon>Pezizomycotina</taxon>
        <taxon>Dothideomycetes</taxon>
        <taxon>Dothideomycetes incertae sedis</taxon>
        <taxon>Trypetheliales</taxon>
        <taxon>Trypetheliaceae</taxon>
        <taxon>Viridothelium</taxon>
    </lineage>
</organism>
<feature type="transmembrane region" description="Helical" evidence="5">
    <location>
        <begin position="7"/>
        <end position="29"/>
    </location>
</feature>
<keyword evidence="8" id="KW-1185">Reference proteome</keyword>
<evidence type="ECO:0000313" key="7">
    <source>
        <dbReference type="EMBL" id="KAF2238420.1"/>
    </source>
</evidence>
<evidence type="ECO:0000256" key="4">
    <source>
        <dbReference type="ARBA" id="ARBA00023136"/>
    </source>
</evidence>
<evidence type="ECO:0000256" key="3">
    <source>
        <dbReference type="ARBA" id="ARBA00022989"/>
    </source>
</evidence>
<keyword evidence="3 5" id="KW-1133">Transmembrane helix</keyword>
<accession>A0A6A6HLS5</accession>
<feature type="transmembrane region" description="Helical" evidence="5">
    <location>
        <begin position="211"/>
        <end position="230"/>
    </location>
</feature>
<dbReference type="PROSITE" id="PS50850">
    <property type="entry name" value="MFS"/>
    <property type="match status" value="1"/>
</dbReference>
<dbReference type="Proteomes" id="UP000800092">
    <property type="component" value="Unassembled WGS sequence"/>
</dbReference>
<feature type="transmembrane region" description="Helical" evidence="5">
    <location>
        <begin position="79"/>
        <end position="100"/>
    </location>
</feature>
<dbReference type="Gene3D" id="1.20.1250.20">
    <property type="entry name" value="MFS general substrate transporter like domains"/>
    <property type="match status" value="2"/>
</dbReference>
<dbReference type="SUPFAM" id="SSF103473">
    <property type="entry name" value="MFS general substrate transporter"/>
    <property type="match status" value="1"/>
</dbReference>
<feature type="transmembrane region" description="Helical" evidence="5">
    <location>
        <begin position="405"/>
        <end position="427"/>
    </location>
</feature>
<evidence type="ECO:0000256" key="5">
    <source>
        <dbReference type="SAM" id="Phobius"/>
    </source>
</evidence>
<feature type="transmembrane region" description="Helical" evidence="5">
    <location>
        <begin position="236"/>
        <end position="256"/>
    </location>
</feature>
<feature type="transmembrane region" description="Helical" evidence="5">
    <location>
        <begin position="367"/>
        <end position="393"/>
    </location>
</feature>
<comment type="subcellular location">
    <subcellularLocation>
        <location evidence="1">Membrane</location>
        <topology evidence="1">Multi-pass membrane protein</topology>
    </subcellularLocation>
</comment>
<dbReference type="PANTHER" id="PTHR42718">
    <property type="entry name" value="MAJOR FACILITATOR SUPERFAMILY MULTIDRUG TRANSPORTER MFSC"/>
    <property type="match status" value="1"/>
</dbReference>
<gene>
    <name evidence="7" type="ORF">EV356DRAFT_440623</name>
</gene>
<dbReference type="InterPro" id="IPR020846">
    <property type="entry name" value="MFS_dom"/>
</dbReference>